<evidence type="ECO:0000313" key="12">
    <source>
        <dbReference type="RefSeq" id="XP_035824806.1"/>
    </source>
</evidence>
<keyword evidence="6" id="KW-0238">DNA-binding</keyword>
<feature type="domain" description="BED-type" evidence="10">
    <location>
        <begin position="10"/>
        <end position="64"/>
    </location>
</feature>
<dbReference type="SMART" id="SM00614">
    <property type="entry name" value="ZnF_BED"/>
    <property type="match status" value="2"/>
</dbReference>
<dbReference type="PANTHER" id="PTHR46481">
    <property type="entry name" value="ZINC FINGER BED DOMAIN-CONTAINING PROTEIN 4"/>
    <property type="match status" value="1"/>
</dbReference>
<evidence type="ECO:0000256" key="3">
    <source>
        <dbReference type="ARBA" id="ARBA00022771"/>
    </source>
</evidence>
<accession>A0ABM1VQW4</accession>
<evidence type="ECO:0000256" key="1">
    <source>
        <dbReference type="ARBA" id="ARBA00004123"/>
    </source>
</evidence>
<keyword evidence="7" id="KW-0804">Transcription</keyword>
<evidence type="ECO:0000256" key="5">
    <source>
        <dbReference type="ARBA" id="ARBA00023015"/>
    </source>
</evidence>
<protein>
    <submittedName>
        <fullName evidence="12">Zinc finger BED domain-containing protein 1</fullName>
    </submittedName>
</protein>
<dbReference type="PROSITE" id="PS50808">
    <property type="entry name" value="ZF_BED"/>
    <property type="match status" value="2"/>
</dbReference>
<dbReference type="InterPro" id="IPR052035">
    <property type="entry name" value="ZnF_BED_domain_contain"/>
</dbReference>
<sequence length="728" mass="82574">MTDRVIKMRTNSSVVWNYFQIHSDPSKQHLVSCVLCGKEHKRGGSTSNLLHHIKVHHYNVEPPSIPETHRVQNVKRISESELDGSMGKKPRTNSSFVWDYFVKPTSSNQACVCHLCGTTFRFSNGSDTSTTNLWKHLKKKHPEAYEDAQRRNLERSRNGSANRNEISSNYIVTVSTGDALEDIGNVNFETVVPKSEPASLNPVVASSSSVSTPLRNNMNRAAFHKKKEHIDALVMKVIASDLQPCSFVENKNFRELIKTFDRSYEMPSKDQLSEHFLPQTYEAVQQEVRLSLQHAERVAVTTESWISWSSQQYMTVTAHFFSSSWEKKSFVLSTTQINNDMTAEGIAVELKNIFIQWEIHEKVNAVVTDGSSLMADAVRVLEIQHVPCFVHTLDRAVKEALKNADDLTAVANRVRGLVSYFQYSTDGVGILKEIQGTDVPLKMLVKDEEARWMSTLHMFRCYIEQHEVISAALCLLSKTDDCITESEVSAMKKMVETLEPFELAAKELCVEKSATLSTMIPIVKQLQECLLELPYQDFMLTTVLSRGLGRLSLSLENNFTVGASAVLDPRFKYLPFGDPEKAKNIESRLTSMLSEMFESTTDDGSVSVVQEERSHQPVKSLWNRFDSKVNDLLKSTSPATTGPTIELRRYFESRQPRRHEVHPFEWWKSNETVFPNLTKLAQHFLAIPATSVPADLIFSKASEIFLAKRSCLNENHIDKMIFLNKNYA</sequence>
<dbReference type="SUPFAM" id="SSF140996">
    <property type="entry name" value="Hermes dimerisation domain"/>
    <property type="match status" value="1"/>
</dbReference>
<keyword evidence="3 9" id="KW-0863">Zinc-finger</keyword>
<evidence type="ECO:0000256" key="6">
    <source>
        <dbReference type="ARBA" id="ARBA00023125"/>
    </source>
</evidence>
<dbReference type="Proteomes" id="UP000694888">
    <property type="component" value="Unplaced"/>
</dbReference>
<dbReference type="InterPro" id="IPR008906">
    <property type="entry name" value="HATC_C_dom"/>
</dbReference>
<gene>
    <name evidence="12" type="primary">LOC101850322</name>
</gene>
<dbReference type="InterPro" id="IPR003656">
    <property type="entry name" value="Znf_BED"/>
</dbReference>
<dbReference type="SUPFAM" id="SSF57667">
    <property type="entry name" value="beta-beta-alpha zinc fingers"/>
    <property type="match status" value="2"/>
</dbReference>
<dbReference type="InterPro" id="IPR036236">
    <property type="entry name" value="Znf_C2H2_sf"/>
</dbReference>
<keyword evidence="4" id="KW-0862">Zinc</keyword>
<keyword evidence="2" id="KW-0479">Metal-binding</keyword>
<proteinExistence type="predicted"/>
<evidence type="ECO:0000259" key="10">
    <source>
        <dbReference type="PROSITE" id="PS50808"/>
    </source>
</evidence>
<evidence type="ECO:0000256" key="7">
    <source>
        <dbReference type="ARBA" id="ARBA00023163"/>
    </source>
</evidence>
<dbReference type="SUPFAM" id="SSF53098">
    <property type="entry name" value="Ribonuclease H-like"/>
    <property type="match status" value="1"/>
</dbReference>
<evidence type="ECO:0000313" key="11">
    <source>
        <dbReference type="Proteomes" id="UP000694888"/>
    </source>
</evidence>
<dbReference type="GeneID" id="101850322"/>
<evidence type="ECO:0000256" key="4">
    <source>
        <dbReference type="ARBA" id="ARBA00022833"/>
    </source>
</evidence>
<keyword evidence="8" id="KW-0539">Nucleus</keyword>
<dbReference type="InterPro" id="IPR012337">
    <property type="entry name" value="RNaseH-like_sf"/>
</dbReference>
<name>A0ABM1VQW4_APLCA</name>
<comment type="subcellular location">
    <subcellularLocation>
        <location evidence="1">Nucleus</location>
    </subcellularLocation>
</comment>
<evidence type="ECO:0000256" key="2">
    <source>
        <dbReference type="ARBA" id="ARBA00022723"/>
    </source>
</evidence>
<feature type="domain" description="BED-type" evidence="10">
    <location>
        <begin position="92"/>
        <end position="148"/>
    </location>
</feature>
<evidence type="ECO:0000256" key="9">
    <source>
        <dbReference type="PROSITE-ProRule" id="PRU00027"/>
    </source>
</evidence>
<dbReference type="Pfam" id="PF05699">
    <property type="entry name" value="Dimer_Tnp_hAT"/>
    <property type="match status" value="1"/>
</dbReference>
<dbReference type="RefSeq" id="XP_035824806.1">
    <property type="nucleotide sequence ID" value="XM_035968913.1"/>
</dbReference>
<keyword evidence="11" id="KW-1185">Reference proteome</keyword>
<evidence type="ECO:0000256" key="8">
    <source>
        <dbReference type="ARBA" id="ARBA00023242"/>
    </source>
</evidence>
<reference evidence="12" key="1">
    <citation type="submission" date="2025-08" db="UniProtKB">
        <authorList>
            <consortium name="RefSeq"/>
        </authorList>
    </citation>
    <scope>IDENTIFICATION</scope>
</reference>
<dbReference type="Pfam" id="PF02892">
    <property type="entry name" value="zf-BED"/>
    <property type="match status" value="2"/>
</dbReference>
<keyword evidence="5" id="KW-0805">Transcription regulation</keyword>
<organism evidence="11 12">
    <name type="scientific">Aplysia californica</name>
    <name type="common">California sea hare</name>
    <dbReference type="NCBI Taxonomy" id="6500"/>
    <lineage>
        <taxon>Eukaryota</taxon>
        <taxon>Metazoa</taxon>
        <taxon>Spiralia</taxon>
        <taxon>Lophotrochozoa</taxon>
        <taxon>Mollusca</taxon>
        <taxon>Gastropoda</taxon>
        <taxon>Heterobranchia</taxon>
        <taxon>Euthyneura</taxon>
        <taxon>Tectipleura</taxon>
        <taxon>Aplysiida</taxon>
        <taxon>Aplysioidea</taxon>
        <taxon>Aplysiidae</taxon>
        <taxon>Aplysia</taxon>
    </lineage>
</organism>
<dbReference type="PANTHER" id="PTHR46481:SF10">
    <property type="entry name" value="ZINC FINGER BED DOMAIN-CONTAINING PROTEIN 39"/>
    <property type="match status" value="1"/>
</dbReference>